<dbReference type="InterPro" id="IPR013783">
    <property type="entry name" value="Ig-like_fold"/>
</dbReference>
<name>A0ABQ9D069_9PASS</name>
<evidence type="ECO:0000256" key="1">
    <source>
        <dbReference type="SAM" id="SignalP"/>
    </source>
</evidence>
<dbReference type="Gene3D" id="2.60.40.10">
    <property type="entry name" value="Immunoglobulins"/>
    <property type="match status" value="1"/>
</dbReference>
<organism evidence="2 3">
    <name type="scientific">Willisornis vidua</name>
    <name type="common">Xingu scale-backed antbird</name>
    <dbReference type="NCBI Taxonomy" id="1566151"/>
    <lineage>
        <taxon>Eukaryota</taxon>
        <taxon>Metazoa</taxon>
        <taxon>Chordata</taxon>
        <taxon>Craniata</taxon>
        <taxon>Vertebrata</taxon>
        <taxon>Euteleostomi</taxon>
        <taxon>Archelosauria</taxon>
        <taxon>Archosauria</taxon>
        <taxon>Dinosauria</taxon>
        <taxon>Saurischia</taxon>
        <taxon>Theropoda</taxon>
        <taxon>Coelurosauria</taxon>
        <taxon>Aves</taxon>
        <taxon>Neognathae</taxon>
        <taxon>Neoaves</taxon>
        <taxon>Telluraves</taxon>
        <taxon>Australaves</taxon>
        <taxon>Passeriformes</taxon>
        <taxon>Thamnophilidae</taxon>
        <taxon>Willisornis</taxon>
    </lineage>
</organism>
<reference evidence="2" key="1">
    <citation type="submission" date="2019-10" db="EMBL/GenBank/DDBJ databases">
        <authorList>
            <person name="Soares A.E.R."/>
            <person name="Aleixo A."/>
            <person name="Schneider P."/>
            <person name="Miyaki C.Y."/>
            <person name="Schneider M.P."/>
            <person name="Mello C."/>
            <person name="Vasconcelos A.T.R."/>
        </authorList>
    </citation>
    <scope>NUCLEOTIDE SEQUENCE</scope>
    <source>
        <tissue evidence="2">Muscle</tissue>
    </source>
</reference>
<proteinExistence type="predicted"/>
<keyword evidence="3" id="KW-1185">Reference proteome</keyword>
<keyword evidence="1" id="KW-0732">Signal</keyword>
<evidence type="ECO:0000313" key="2">
    <source>
        <dbReference type="EMBL" id="KAJ7412627.1"/>
    </source>
</evidence>
<protein>
    <recommendedName>
        <fullName evidence="4">TRDC protein</fullName>
    </recommendedName>
</protein>
<evidence type="ECO:0000313" key="3">
    <source>
        <dbReference type="Proteomes" id="UP001145742"/>
    </source>
</evidence>
<comment type="caution">
    <text evidence="2">The sequence shown here is derived from an EMBL/GenBank/DDBJ whole genome shotgun (WGS) entry which is preliminary data.</text>
</comment>
<feature type="signal peptide" evidence="1">
    <location>
        <begin position="1"/>
        <end position="15"/>
    </location>
</feature>
<feature type="chain" id="PRO_5047009710" description="TRDC protein" evidence="1">
    <location>
        <begin position="16"/>
        <end position="261"/>
    </location>
</feature>
<dbReference type="Proteomes" id="UP001145742">
    <property type="component" value="Unassembled WGS sequence"/>
</dbReference>
<sequence length="261" mass="28677">MSAGLGPWLLGLALALGPAGLDLRIRKLLHNSKLPFKIIKVGPISSKQSSVLKKDPIIIETKSICQCQLCNQLLTSWIHPLLLFTSLLISRINKNPIWAHMPWAITRYNKRSSTPQVIMMKSKKLEEGGSTGKAACLARNSDTKNMSLEMSSDEVTYEQSTPILTSEGLYSAVKVVSVTKDTEVTCKAHFGNSTFTALPEKKAEEPVTRTSSTFCNSTDISAQGTKVERVNMLSMTVLGLRVLLAKSIAFNTLMSIKLFLF</sequence>
<evidence type="ECO:0008006" key="4">
    <source>
        <dbReference type="Google" id="ProtNLM"/>
    </source>
</evidence>
<gene>
    <name evidence="2" type="ORF">WISP_95175</name>
</gene>
<dbReference type="EMBL" id="WHWB01034216">
    <property type="protein sequence ID" value="KAJ7412627.1"/>
    <property type="molecule type" value="Genomic_DNA"/>
</dbReference>
<accession>A0ABQ9D069</accession>